<name>D5SII7_STRCL</name>
<evidence type="ECO:0000313" key="5">
    <source>
        <dbReference type="EMBL" id="EFG03730.2"/>
    </source>
</evidence>
<dbReference type="InterPro" id="IPR028978">
    <property type="entry name" value="Chorismate_lyase_/UTRA_dom_sf"/>
</dbReference>
<dbReference type="InterPro" id="IPR000524">
    <property type="entry name" value="Tscrpt_reg_HTH_GntR"/>
</dbReference>
<dbReference type="GO" id="GO:0003677">
    <property type="term" value="F:DNA binding"/>
    <property type="evidence" value="ECO:0007669"/>
    <property type="project" value="UniProtKB-KW"/>
</dbReference>
<sequence>MILYPHTATSQEGGATMYQQAGSVGQDDHMTTPLYRRVADALRTEITSGGYTPGMDLPSERELQSRYDASRNTIRQALQTLVAEGLVVSSQGRPYQVRKQEIFTLNASRFEDLRYSTAEDGDSYDNDVLASGRIPRQDFQVQLVPAPPEIADRLWIEPGETVTLRYCLRFVDDVPWSTQATYYPRALVERHPRLAEPRDISEGTTRYLADHGVEQVGQRDEWMSRPPTPDEARALQIGPGVSVLVWTRTGHTRDRPVRCTLTTFRGDLNRITYDLGDLSALDGKDQS</sequence>
<proteinExistence type="predicted"/>
<dbReference type="GO" id="GO:0045892">
    <property type="term" value="P:negative regulation of DNA-templated transcription"/>
    <property type="evidence" value="ECO:0007669"/>
    <property type="project" value="TreeGrafter"/>
</dbReference>
<dbReference type="InterPro" id="IPR011663">
    <property type="entry name" value="UTRA"/>
</dbReference>
<reference evidence="5 6" key="1">
    <citation type="journal article" date="2010" name="Genome Biol. Evol.">
        <title>The sequence of a 1.8-mb bacterial linear plasmid reveals a rich evolutionary reservoir of secondary metabolic pathways.</title>
        <authorList>
            <person name="Medema M.H."/>
            <person name="Trefzer A."/>
            <person name="Kovalchuk A."/>
            <person name="van den Berg M."/>
            <person name="Mueller U."/>
            <person name="Heijne W."/>
            <person name="Wu L."/>
            <person name="Alam M.T."/>
            <person name="Ronning C.M."/>
            <person name="Nierman W.C."/>
            <person name="Bovenberg R.A.L."/>
            <person name="Breitling R."/>
            <person name="Takano E."/>
        </authorList>
    </citation>
    <scope>NUCLEOTIDE SEQUENCE [LARGE SCALE GENOMIC DNA]</scope>
    <source>
        <strain evidence="6">ATCC 27064 / DSM 738 / JCM 4710 / NBRC 13307 / NCIMB 12785 / NRRL 3585 / VKM Ac-602</strain>
        <plasmid evidence="5">pSCL4</plasmid>
    </source>
</reference>
<dbReference type="eggNOG" id="COG2188">
    <property type="taxonomic scope" value="Bacteria"/>
</dbReference>
<dbReference type="SMART" id="SM00345">
    <property type="entry name" value="HTH_GNTR"/>
    <property type="match status" value="1"/>
</dbReference>
<evidence type="ECO:0000256" key="1">
    <source>
        <dbReference type="ARBA" id="ARBA00023015"/>
    </source>
</evidence>
<gene>
    <name evidence="5" type="primary">traR</name>
    <name evidence="5" type="ORF">SCLAV_p0239</name>
</gene>
<feature type="domain" description="HTH gntR-type" evidence="4">
    <location>
        <begin position="32"/>
        <end position="100"/>
    </location>
</feature>
<dbReference type="PRINTS" id="PR00035">
    <property type="entry name" value="HTHGNTR"/>
</dbReference>
<accession>D5SII7</accession>
<keyword evidence="3" id="KW-0804">Transcription</keyword>
<dbReference type="Pfam" id="PF00392">
    <property type="entry name" value="GntR"/>
    <property type="match status" value="1"/>
</dbReference>
<evidence type="ECO:0000313" key="6">
    <source>
        <dbReference type="Proteomes" id="UP000002357"/>
    </source>
</evidence>
<dbReference type="SUPFAM" id="SSF46785">
    <property type="entry name" value="Winged helix' DNA-binding domain"/>
    <property type="match status" value="1"/>
</dbReference>
<geneLocation type="plasmid" evidence="5 6">
    <name>pSCL4</name>
</geneLocation>
<dbReference type="Proteomes" id="UP000002357">
    <property type="component" value="Plasmid pSCL4"/>
</dbReference>
<dbReference type="InterPro" id="IPR036388">
    <property type="entry name" value="WH-like_DNA-bd_sf"/>
</dbReference>
<dbReference type="AlphaFoldDB" id="D5SII7"/>
<dbReference type="EMBL" id="CM000914">
    <property type="protein sequence ID" value="EFG03730.2"/>
    <property type="molecule type" value="Genomic_DNA"/>
</dbReference>
<keyword evidence="5" id="KW-0614">Plasmid</keyword>
<protein>
    <submittedName>
        <fullName evidence="5">Transcriptional regulator TraR</fullName>
    </submittedName>
</protein>
<dbReference type="CDD" id="cd07377">
    <property type="entry name" value="WHTH_GntR"/>
    <property type="match status" value="1"/>
</dbReference>
<dbReference type="PROSITE" id="PS50949">
    <property type="entry name" value="HTH_GNTR"/>
    <property type="match status" value="1"/>
</dbReference>
<organism evidence="5 6">
    <name type="scientific">Streptomyces clavuligerus</name>
    <dbReference type="NCBI Taxonomy" id="1901"/>
    <lineage>
        <taxon>Bacteria</taxon>
        <taxon>Bacillati</taxon>
        <taxon>Actinomycetota</taxon>
        <taxon>Actinomycetes</taxon>
        <taxon>Kitasatosporales</taxon>
        <taxon>Streptomycetaceae</taxon>
        <taxon>Streptomyces</taxon>
    </lineage>
</organism>
<dbReference type="GO" id="GO:0003700">
    <property type="term" value="F:DNA-binding transcription factor activity"/>
    <property type="evidence" value="ECO:0007669"/>
    <property type="project" value="InterPro"/>
</dbReference>
<keyword evidence="1" id="KW-0805">Transcription regulation</keyword>
<dbReference type="Gene3D" id="3.40.1410.10">
    <property type="entry name" value="Chorismate lyase-like"/>
    <property type="match status" value="1"/>
</dbReference>
<dbReference type="Gene3D" id="1.10.10.10">
    <property type="entry name" value="Winged helix-like DNA-binding domain superfamily/Winged helix DNA-binding domain"/>
    <property type="match status" value="1"/>
</dbReference>
<dbReference type="SUPFAM" id="SSF64288">
    <property type="entry name" value="Chorismate lyase-like"/>
    <property type="match status" value="1"/>
</dbReference>
<keyword evidence="2" id="KW-0238">DNA-binding</keyword>
<dbReference type="InterPro" id="IPR050679">
    <property type="entry name" value="Bact_HTH_transcr_reg"/>
</dbReference>
<evidence type="ECO:0000256" key="3">
    <source>
        <dbReference type="ARBA" id="ARBA00023163"/>
    </source>
</evidence>
<dbReference type="SMART" id="SM00866">
    <property type="entry name" value="UTRA"/>
    <property type="match status" value="1"/>
</dbReference>
<evidence type="ECO:0000259" key="4">
    <source>
        <dbReference type="PROSITE" id="PS50949"/>
    </source>
</evidence>
<dbReference type="PANTHER" id="PTHR44846:SF17">
    <property type="entry name" value="GNTR-FAMILY TRANSCRIPTIONAL REGULATOR"/>
    <property type="match status" value="1"/>
</dbReference>
<dbReference type="Pfam" id="PF07702">
    <property type="entry name" value="UTRA"/>
    <property type="match status" value="1"/>
</dbReference>
<dbReference type="InterPro" id="IPR036390">
    <property type="entry name" value="WH_DNA-bd_sf"/>
</dbReference>
<keyword evidence="6" id="KW-1185">Reference proteome</keyword>
<evidence type="ECO:0000256" key="2">
    <source>
        <dbReference type="ARBA" id="ARBA00023125"/>
    </source>
</evidence>
<dbReference type="PANTHER" id="PTHR44846">
    <property type="entry name" value="MANNOSYL-D-GLYCERATE TRANSPORT/METABOLISM SYSTEM REPRESSOR MNGR-RELATED"/>
    <property type="match status" value="1"/>
</dbReference>